<dbReference type="Proteomes" id="UP000789390">
    <property type="component" value="Unassembled WGS sequence"/>
</dbReference>
<dbReference type="PANTHER" id="PTHR10156:SF0">
    <property type="entry name" value="2',3'-CYCLIC-NUCLEOTIDE 3'-PHOSPHODIESTERASE"/>
    <property type="match status" value="1"/>
</dbReference>
<dbReference type="InterPro" id="IPR009097">
    <property type="entry name" value="Cyclic_Pdiesterase"/>
</dbReference>
<dbReference type="GO" id="GO:0004113">
    <property type="term" value="F:2',3'-cyclic-nucleotide 3'-phosphodiesterase activity"/>
    <property type="evidence" value="ECO:0007669"/>
    <property type="project" value="InterPro"/>
</dbReference>
<feature type="domain" description="Cyclic nucleotide phosphodiesterase catalytic" evidence="10">
    <location>
        <begin position="248"/>
        <end position="322"/>
    </location>
</feature>
<evidence type="ECO:0000256" key="8">
    <source>
        <dbReference type="ARBA" id="ARBA00023289"/>
    </source>
</evidence>
<keyword evidence="4" id="KW-0378">Hydrolase</keyword>
<keyword evidence="3" id="KW-0597">Phosphoprotein</keyword>
<name>A0A8J2RXV1_9CRUS</name>
<dbReference type="AlphaFoldDB" id="A0A8J2RXV1"/>
<dbReference type="Gene3D" id="3.90.1740.10">
    <property type="entry name" value="2',3'-cyclic nucleotide 3'-phosphodiesterase superfamily"/>
    <property type="match status" value="1"/>
</dbReference>
<feature type="domain" description="Cyclic nucleotide phosphodiesterase catalytic" evidence="10">
    <location>
        <begin position="70"/>
        <end position="205"/>
    </location>
</feature>
<comment type="caution">
    <text evidence="11">The sequence shown here is derived from an EMBL/GenBank/DDBJ whole genome shotgun (WGS) entry which is preliminary data.</text>
</comment>
<reference evidence="11" key="1">
    <citation type="submission" date="2021-11" db="EMBL/GenBank/DDBJ databases">
        <authorList>
            <person name="Schell T."/>
        </authorList>
    </citation>
    <scope>NUCLEOTIDE SEQUENCE</scope>
    <source>
        <strain evidence="11">M5</strain>
    </source>
</reference>
<evidence type="ECO:0000256" key="3">
    <source>
        <dbReference type="ARBA" id="ARBA00022553"/>
    </source>
</evidence>
<evidence type="ECO:0000256" key="6">
    <source>
        <dbReference type="ARBA" id="ARBA00023136"/>
    </source>
</evidence>
<dbReference type="Pfam" id="PF05881">
    <property type="entry name" value="CNPase"/>
    <property type="match status" value="2"/>
</dbReference>
<dbReference type="PANTHER" id="PTHR10156">
    <property type="entry name" value="2',3'-CYCLIC-NUCLEOTIDE 3'-PHOSPHODIESTERASE"/>
    <property type="match status" value="1"/>
</dbReference>
<dbReference type="OrthoDB" id="3231855at2759"/>
<sequence length="354" mass="39938">MTNEEKIRKHVSSNMCRKVYSRSCQHCNHVLNKQLLYRLPSFLLLLISVPSYIIMPIQVMATSGNANTELPLYFGWFVETDYSSSFLNRSWKLLADTLQEIPDFLKDVQNFTQQTYVTDILLHYTRENPNEVLHCTAMYNGVYPNYVPGAQEYSEKQVVKDNLNQVSTLHSIGWILTPRTFGARIKLTKNQLLLWNQNDTEGNPTHSELKAKTSIPLITDSHNLRVYKENSTDQDPDVMGNFQPTSGNGSKAHLTLGCSPGVGAVTTGYDLVDLIRLEGINGSEVKTYDLPNGGWLRNYGDGQWVFYPTKQFLLESTFHGYESGTAGTCQLAASFSILCLSCAFAILTMFKQEL</sequence>
<accession>A0A8J2RXV1</accession>
<organism evidence="11 12">
    <name type="scientific">Daphnia galeata</name>
    <dbReference type="NCBI Taxonomy" id="27404"/>
    <lineage>
        <taxon>Eukaryota</taxon>
        <taxon>Metazoa</taxon>
        <taxon>Ecdysozoa</taxon>
        <taxon>Arthropoda</taxon>
        <taxon>Crustacea</taxon>
        <taxon>Branchiopoda</taxon>
        <taxon>Diplostraca</taxon>
        <taxon>Cladocera</taxon>
        <taxon>Anomopoda</taxon>
        <taxon>Daphniidae</taxon>
        <taxon>Daphnia</taxon>
    </lineage>
</organism>
<keyword evidence="2" id="KW-0488">Methylation</keyword>
<evidence type="ECO:0000259" key="10">
    <source>
        <dbReference type="Pfam" id="PF05881"/>
    </source>
</evidence>
<gene>
    <name evidence="11" type="ORF">DGAL_LOCUS14551</name>
</gene>
<evidence type="ECO:0000256" key="7">
    <source>
        <dbReference type="ARBA" id="ARBA00023288"/>
    </source>
</evidence>
<evidence type="ECO:0000256" key="2">
    <source>
        <dbReference type="ARBA" id="ARBA00022481"/>
    </source>
</evidence>
<keyword evidence="12" id="KW-1185">Reference proteome</keyword>
<dbReference type="GO" id="GO:0016020">
    <property type="term" value="C:membrane"/>
    <property type="evidence" value="ECO:0007669"/>
    <property type="project" value="UniProtKB-SubCell"/>
</dbReference>
<keyword evidence="8" id="KW-0636">Prenylation</keyword>
<keyword evidence="6 9" id="KW-0472">Membrane</keyword>
<evidence type="ECO:0000256" key="4">
    <source>
        <dbReference type="ARBA" id="ARBA00022801"/>
    </source>
</evidence>
<comment type="subcellular location">
    <subcellularLocation>
        <location evidence="1">Membrane</location>
        <topology evidence="1">Lipid-anchor</topology>
    </subcellularLocation>
</comment>
<keyword evidence="5" id="KW-0694">RNA-binding</keyword>
<evidence type="ECO:0000256" key="5">
    <source>
        <dbReference type="ARBA" id="ARBA00022884"/>
    </source>
</evidence>
<evidence type="ECO:0000313" key="11">
    <source>
        <dbReference type="EMBL" id="CAH0110943.1"/>
    </source>
</evidence>
<keyword evidence="7" id="KW-0449">Lipoprotein</keyword>
<feature type="transmembrane region" description="Helical" evidence="9">
    <location>
        <begin position="35"/>
        <end position="55"/>
    </location>
</feature>
<evidence type="ECO:0000256" key="1">
    <source>
        <dbReference type="ARBA" id="ARBA00004635"/>
    </source>
</evidence>
<keyword evidence="9" id="KW-1133">Transmembrane helix</keyword>
<protein>
    <recommendedName>
        <fullName evidence="10">Cyclic nucleotide phosphodiesterase catalytic domain-containing protein</fullName>
    </recommendedName>
</protein>
<dbReference type="InterPro" id="IPR008431">
    <property type="entry name" value="CNPase"/>
</dbReference>
<dbReference type="GO" id="GO:0003723">
    <property type="term" value="F:RNA binding"/>
    <property type="evidence" value="ECO:0007669"/>
    <property type="project" value="UniProtKB-KW"/>
</dbReference>
<evidence type="ECO:0000313" key="12">
    <source>
        <dbReference type="Proteomes" id="UP000789390"/>
    </source>
</evidence>
<dbReference type="GO" id="GO:0005737">
    <property type="term" value="C:cytoplasm"/>
    <property type="evidence" value="ECO:0007669"/>
    <property type="project" value="TreeGrafter"/>
</dbReference>
<dbReference type="InterPro" id="IPR047325">
    <property type="entry name" value="CNPase_cat"/>
</dbReference>
<dbReference type="EMBL" id="CAKKLH010000308">
    <property type="protein sequence ID" value="CAH0110943.1"/>
    <property type="molecule type" value="Genomic_DNA"/>
</dbReference>
<evidence type="ECO:0000256" key="9">
    <source>
        <dbReference type="SAM" id="Phobius"/>
    </source>
</evidence>
<dbReference type="GO" id="GO:0009214">
    <property type="term" value="P:cyclic nucleotide catabolic process"/>
    <property type="evidence" value="ECO:0007669"/>
    <property type="project" value="InterPro"/>
</dbReference>
<keyword evidence="9" id="KW-0812">Transmembrane</keyword>
<dbReference type="SUPFAM" id="SSF55144">
    <property type="entry name" value="LigT-like"/>
    <property type="match status" value="1"/>
</dbReference>
<proteinExistence type="predicted"/>